<keyword evidence="1" id="KW-0175">Coiled coil</keyword>
<gene>
    <name evidence="3" type="ORF">MCOR_9807</name>
</gene>
<dbReference type="OrthoDB" id="6091229at2759"/>
<dbReference type="Proteomes" id="UP000507470">
    <property type="component" value="Unassembled WGS sequence"/>
</dbReference>
<evidence type="ECO:0000313" key="4">
    <source>
        <dbReference type="Proteomes" id="UP000507470"/>
    </source>
</evidence>
<evidence type="ECO:0000256" key="2">
    <source>
        <dbReference type="SAM" id="SignalP"/>
    </source>
</evidence>
<reference evidence="3 4" key="1">
    <citation type="submission" date="2020-06" db="EMBL/GenBank/DDBJ databases">
        <authorList>
            <person name="Li R."/>
            <person name="Bekaert M."/>
        </authorList>
    </citation>
    <scope>NUCLEOTIDE SEQUENCE [LARGE SCALE GENOMIC DNA]</scope>
    <source>
        <strain evidence="4">wild</strain>
    </source>
</reference>
<feature type="coiled-coil region" evidence="1">
    <location>
        <begin position="44"/>
        <end position="99"/>
    </location>
</feature>
<feature type="signal peptide" evidence="2">
    <location>
        <begin position="1"/>
        <end position="20"/>
    </location>
</feature>
<keyword evidence="4" id="KW-1185">Reference proteome</keyword>
<dbReference type="PANTHER" id="PTHR24024">
    <property type="entry name" value="PULMONARY SURFACTANT-ASSOCIATED PROTEIN A"/>
    <property type="match status" value="1"/>
</dbReference>
<feature type="chain" id="PRO_5026769509" evidence="2">
    <location>
        <begin position="21"/>
        <end position="283"/>
    </location>
</feature>
<evidence type="ECO:0000313" key="3">
    <source>
        <dbReference type="EMBL" id="CAC5371302.1"/>
    </source>
</evidence>
<dbReference type="AlphaFoldDB" id="A0A6J8APZ2"/>
<dbReference type="Gene3D" id="1.20.5.340">
    <property type="match status" value="1"/>
</dbReference>
<dbReference type="EMBL" id="CACVKT020001754">
    <property type="protein sequence ID" value="CAC5371302.1"/>
    <property type="molecule type" value="Genomic_DNA"/>
</dbReference>
<name>A0A6J8APZ2_MYTCO</name>
<organism evidence="3 4">
    <name type="scientific">Mytilus coruscus</name>
    <name type="common">Sea mussel</name>
    <dbReference type="NCBI Taxonomy" id="42192"/>
    <lineage>
        <taxon>Eukaryota</taxon>
        <taxon>Metazoa</taxon>
        <taxon>Spiralia</taxon>
        <taxon>Lophotrochozoa</taxon>
        <taxon>Mollusca</taxon>
        <taxon>Bivalvia</taxon>
        <taxon>Autobranchia</taxon>
        <taxon>Pteriomorphia</taxon>
        <taxon>Mytilida</taxon>
        <taxon>Mytiloidea</taxon>
        <taxon>Mytilidae</taxon>
        <taxon>Mytilinae</taxon>
        <taxon>Mytilus</taxon>
    </lineage>
</organism>
<sequence length="283" mass="31487">MAILTVLFSLYIVKSGLVHTEEQDHYKRLLLNDPDVINSRLVNLEKSMQDMVRLTQQLQTMQSTVVHLQTQDTNMQKIIDQLETKNTNMQSTIAQLETKNTNMQSTIVQLQTGLTQEKDKVSQALLNSFAAGQEYYHSNIYGGPSNMLCLPNNPELSNRTAPGNSLLVGTEYEDGNFFVNGAQDEDVPCALCRSANTSTSIMIPGRESCDRGWKIEYHGILASGSYAQKPSSYICLDSHPEFLQAGQDDKNGRLLYATRTKCGSLACPPYVDKMAINCVVCSR</sequence>
<accession>A0A6J8APZ2</accession>
<dbReference type="PANTHER" id="PTHR24024:SF18">
    <property type="entry name" value="SHORT-CHAIN COLLAGEN C4-LIKE"/>
    <property type="match status" value="1"/>
</dbReference>
<proteinExistence type="predicted"/>
<dbReference type="GO" id="GO:0005615">
    <property type="term" value="C:extracellular space"/>
    <property type="evidence" value="ECO:0007669"/>
    <property type="project" value="TreeGrafter"/>
</dbReference>
<protein>
    <submittedName>
        <fullName evidence="3">Uncharacterized protein</fullName>
    </submittedName>
</protein>
<dbReference type="InterPro" id="IPR051077">
    <property type="entry name" value="Ca-dependent_lectin"/>
</dbReference>
<keyword evidence="2" id="KW-0732">Signal</keyword>
<evidence type="ECO:0000256" key="1">
    <source>
        <dbReference type="SAM" id="Coils"/>
    </source>
</evidence>